<evidence type="ECO:0000313" key="12">
    <source>
        <dbReference type="EMBL" id="UQC80873.1"/>
    </source>
</evidence>
<dbReference type="PROSITE" id="PS50157">
    <property type="entry name" value="ZINC_FINGER_C2H2_2"/>
    <property type="match status" value="1"/>
</dbReference>
<dbReference type="AlphaFoldDB" id="A0A9Q8WEK7"/>
<keyword evidence="5" id="KW-0862">Zinc</keyword>
<dbReference type="FunFam" id="3.30.160.60:FF:000072">
    <property type="entry name" value="zinc finger protein 143 isoform X1"/>
    <property type="match status" value="1"/>
</dbReference>
<evidence type="ECO:0000256" key="5">
    <source>
        <dbReference type="ARBA" id="ARBA00022833"/>
    </source>
</evidence>
<evidence type="ECO:0000313" key="13">
    <source>
        <dbReference type="Proteomes" id="UP000830671"/>
    </source>
</evidence>
<name>A0A9Q8WEK7_9PEZI</name>
<dbReference type="Proteomes" id="UP000830671">
    <property type="component" value="Chromosome 3"/>
</dbReference>
<dbReference type="InterPro" id="IPR036236">
    <property type="entry name" value="Znf_C2H2_sf"/>
</dbReference>
<dbReference type="InterPro" id="IPR013087">
    <property type="entry name" value="Znf_C2H2_type"/>
</dbReference>
<dbReference type="PANTHER" id="PTHR46179">
    <property type="entry name" value="ZINC FINGER PROTEIN"/>
    <property type="match status" value="1"/>
</dbReference>
<keyword evidence="7" id="KW-0804">Transcription</keyword>
<keyword evidence="6" id="KW-0805">Transcription regulation</keyword>
<keyword evidence="13" id="KW-1185">Reference proteome</keyword>
<evidence type="ECO:0000256" key="10">
    <source>
        <dbReference type="SAM" id="MobiDB-lite"/>
    </source>
</evidence>
<dbReference type="SUPFAM" id="SSF57667">
    <property type="entry name" value="beta-beta-alpha zinc fingers"/>
    <property type="match status" value="1"/>
</dbReference>
<dbReference type="GO" id="GO:0008270">
    <property type="term" value="F:zinc ion binding"/>
    <property type="evidence" value="ECO:0007669"/>
    <property type="project" value="UniProtKB-KW"/>
</dbReference>
<dbReference type="InterPro" id="IPR051061">
    <property type="entry name" value="Zinc_finger_trans_reg"/>
</dbReference>
<organism evidence="12 13">
    <name type="scientific">Colletotrichum lupini</name>
    <dbReference type="NCBI Taxonomy" id="145971"/>
    <lineage>
        <taxon>Eukaryota</taxon>
        <taxon>Fungi</taxon>
        <taxon>Dikarya</taxon>
        <taxon>Ascomycota</taxon>
        <taxon>Pezizomycotina</taxon>
        <taxon>Sordariomycetes</taxon>
        <taxon>Hypocreomycetidae</taxon>
        <taxon>Glomerellales</taxon>
        <taxon>Glomerellaceae</taxon>
        <taxon>Colletotrichum</taxon>
        <taxon>Colletotrichum acutatum species complex</taxon>
    </lineage>
</organism>
<feature type="compositionally biased region" description="Polar residues" evidence="10">
    <location>
        <begin position="848"/>
        <end position="861"/>
    </location>
</feature>
<reference evidence="12" key="1">
    <citation type="journal article" date="2021" name="Mol. Plant Microbe Interact.">
        <title>Complete Genome Sequence of the Plant-Pathogenic Fungus Colletotrichum lupini.</title>
        <authorList>
            <person name="Baroncelli R."/>
            <person name="Pensec F."/>
            <person name="Da Lio D."/>
            <person name="Boufleur T."/>
            <person name="Vicente I."/>
            <person name="Sarrocco S."/>
            <person name="Picot A."/>
            <person name="Baraldi E."/>
            <person name="Sukno S."/>
            <person name="Thon M."/>
            <person name="Le Floch G."/>
        </authorList>
    </citation>
    <scope>NUCLEOTIDE SEQUENCE</scope>
    <source>
        <strain evidence="12">IMI 504893</strain>
    </source>
</reference>
<accession>A0A9Q8WEK7</accession>
<evidence type="ECO:0000256" key="7">
    <source>
        <dbReference type="ARBA" id="ARBA00023163"/>
    </source>
</evidence>
<proteinExistence type="predicted"/>
<dbReference type="GO" id="GO:0005634">
    <property type="term" value="C:nucleus"/>
    <property type="evidence" value="ECO:0007669"/>
    <property type="project" value="UniProtKB-SubCell"/>
</dbReference>
<evidence type="ECO:0000259" key="11">
    <source>
        <dbReference type="PROSITE" id="PS50157"/>
    </source>
</evidence>
<evidence type="ECO:0000256" key="8">
    <source>
        <dbReference type="ARBA" id="ARBA00023242"/>
    </source>
</evidence>
<dbReference type="Pfam" id="PF00096">
    <property type="entry name" value="zf-C2H2"/>
    <property type="match status" value="1"/>
</dbReference>
<evidence type="ECO:0000256" key="4">
    <source>
        <dbReference type="ARBA" id="ARBA00022771"/>
    </source>
</evidence>
<evidence type="ECO:0000256" key="1">
    <source>
        <dbReference type="ARBA" id="ARBA00004123"/>
    </source>
</evidence>
<keyword evidence="8" id="KW-0539">Nucleus</keyword>
<dbReference type="SMART" id="SM00355">
    <property type="entry name" value="ZnF_C2H2"/>
    <property type="match status" value="2"/>
</dbReference>
<evidence type="ECO:0000256" key="2">
    <source>
        <dbReference type="ARBA" id="ARBA00022723"/>
    </source>
</evidence>
<evidence type="ECO:0000256" key="3">
    <source>
        <dbReference type="ARBA" id="ARBA00022737"/>
    </source>
</evidence>
<comment type="subcellular location">
    <subcellularLocation>
        <location evidence="1">Nucleus</location>
    </subcellularLocation>
</comment>
<dbReference type="EMBL" id="CP019475">
    <property type="protein sequence ID" value="UQC80873.1"/>
    <property type="molecule type" value="Genomic_DNA"/>
</dbReference>
<feature type="domain" description="C2H2-type" evidence="11">
    <location>
        <begin position="947"/>
        <end position="971"/>
    </location>
</feature>
<dbReference type="GeneID" id="73340368"/>
<keyword evidence="4 9" id="KW-0863">Zinc-finger</keyword>
<dbReference type="GO" id="GO:0000978">
    <property type="term" value="F:RNA polymerase II cis-regulatory region sequence-specific DNA binding"/>
    <property type="evidence" value="ECO:0007669"/>
    <property type="project" value="UniProtKB-ARBA"/>
</dbReference>
<sequence>MRSDFSMFHQETTIEEENNDHTMTEEGVDEGELANRNRFPPGTSVFETRAGLQKWVASAPHQAKAERKILSIPPAVFHVARDFRRSYFAEAKTDRKANYLPFALMKDGRIVNIVPKRRLTPLRAYRQIVNAFWCVSSHLCASSGLSSTQDMCNGARDLSKTWIDTESETWRPRDAGPNRNFHLQNCTTRVMMLKSPALGTCSYVTSNMHPLPTSSTTVVDDDICCPHISHLASPRDNDNTRIACDATLHGHAHDRPGPTSASDCVARVTGPGTCPDVTLDARPLTGWSLVGRWAWQSLTPHVLPRLSGFWLDYHVPLKEKSSIESLTLEPRGAEECSRGVSPCRAAVFAALYDDTPRCYHNNFMTLVNIFKPAVHAPSAFLIWKSSGQAVVRVLLPVVRHHRASWWGPGCLASRRSIKMRTIDGPVVGAADVAAHAAWPRLVCTQSSRYFLRLGNTGGGAQCQEAIGGRWPRRDYQMSLIHARGKAKRTTNDKPLKGMMGWNSDHLVELQTCALSVFSNFWNFTLVFGSIILDLVSLRALSVTKEYRCGSLVVWSRAPLLPKSSICRLPKPTNGEPQFDVPIISNWLIFTPTCSNMLPTLRYQNQCQSLLANGPLLSDAPPRRVRQIQHVESALTLLKYRHGPAPCPNPEHSIPPPRAAISLIPRSLSESSNPDQTASGESSQPHITYLTEWPDSIPTLQPQLLVTKHQYLFEPHAGNFPAYSLTRSKHPYTPGLAVAFGSVNRLTVFNTSHPGKPSHSATVAFYLDTNIQPNLVDSCYCVLLGNTICYCESYSDQTTSSILKLDPVDDPPIPPPPIIGLLPCSPWRSPMALGVMECPLDTPCYSSETLSPTRSPLNPGNENESDKASDSGFSNGVATPAAAGIDISRLRFECRWQNCGKVFRRPSDLTNDKRLENLSSNFTHGEKIYETDIQSLISKHERYHIKEYLCDEANCDKAFATMKDLKRHKKTHETLDGDGAGGGYRCRVPGCRKAKTGHVYNRRDNFVRHLRTKHVGIEFDAREEFDVTY</sequence>
<evidence type="ECO:0000256" key="9">
    <source>
        <dbReference type="PROSITE-ProRule" id="PRU00042"/>
    </source>
</evidence>
<evidence type="ECO:0000256" key="6">
    <source>
        <dbReference type="ARBA" id="ARBA00023015"/>
    </source>
</evidence>
<feature type="region of interest" description="Disordered" evidence="10">
    <location>
        <begin position="848"/>
        <end position="874"/>
    </location>
</feature>
<dbReference type="PROSITE" id="PS00028">
    <property type="entry name" value="ZINC_FINGER_C2H2_1"/>
    <property type="match status" value="1"/>
</dbReference>
<keyword evidence="3" id="KW-0677">Repeat</keyword>
<dbReference type="PANTHER" id="PTHR46179:SF13">
    <property type="entry name" value="C2H2-TYPE DOMAIN-CONTAINING PROTEIN"/>
    <property type="match status" value="1"/>
</dbReference>
<dbReference type="Gene3D" id="3.30.160.60">
    <property type="entry name" value="Classic Zinc Finger"/>
    <property type="match status" value="1"/>
</dbReference>
<dbReference type="GO" id="GO:0000981">
    <property type="term" value="F:DNA-binding transcription factor activity, RNA polymerase II-specific"/>
    <property type="evidence" value="ECO:0007669"/>
    <property type="project" value="UniProtKB-ARBA"/>
</dbReference>
<dbReference type="RefSeq" id="XP_049142501.1">
    <property type="nucleotide sequence ID" value="XM_049285358.1"/>
</dbReference>
<keyword evidence="2" id="KW-0479">Metal-binding</keyword>
<protein>
    <recommendedName>
        <fullName evidence="11">C2H2-type domain-containing protein</fullName>
    </recommendedName>
</protein>
<dbReference type="KEGG" id="clup:CLUP02_06358"/>
<gene>
    <name evidence="12" type="ORF">CLUP02_06358</name>
</gene>